<dbReference type="InterPro" id="IPR023298">
    <property type="entry name" value="ATPase_P-typ_TM_dom_sf"/>
</dbReference>
<evidence type="ECO:0000259" key="9">
    <source>
        <dbReference type="Pfam" id="PF00689"/>
    </source>
</evidence>
<dbReference type="GO" id="GO:1902600">
    <property type="term" value="P:proton transmembrane transport"/>
    <property type="evidence" value="ECO:0007669"/>
    <property type="project" value="TreeGrafter"/>
</dbReference>
<keyword evidence="7" id="KW-0813">Transport</keyword>
<keyword evidence="7" id="KW-0739">Sodium transport</keyword>
<dbReference type="GO" id="GO:0005391">
    <property type="term" value="F:P-type sodium:potassium-exchanging transporter activity"/>
    <property type="evidence" value="ECO:0007669"/>
    <property type="project" value="TreeGrafter"/>
</dbReference>
<dbReference type="Pfam" id="PF13246">
    <property type="entry name" value="Cation_ATPase"/>
    <property type="match status" value="1"/>
</dbReference>
<keyword evidence="7" id="KW-0406">Ion transport</keyword>
<keyword evidence="6 8" id="KW-0472">Membrane</keyword>
<dbReference type="OrthoDB" id="3352408at2759"/>
<dbReference type="Proteomes" id="UP000789390">
    <property type="component" value="Unassembled WGS sequence"/>
</dbReference>
<dbReference type="SUPFAM" id="SSF81665">
    <property type="entry name" value="Calcium ATPase, transmembrane domain M"/>
    <property type="match status" value="1"/>
</dbReference>
<feature type="domain" description="Cation-transporting P-type ATPase C-terminal" evidence="9">
    <location>
        <begin position="185"/>
        <end position="394"/>
    </location>
</feature>
<dbReference type="GO" id="GO:1990573">
    <property type="term" value="P:potassium ion import across plasma membrane"/>
    <property type="evidence" value="ECO:0007669"/>
    <property type="project" value="TreeGrafter"/>
</dbReference>
<proteinExistence type="predicted"/>
<name>A0A8J2WIC3_9CRUS</name>
<comment type="subcellular location">
    <subcellularLocation>
        <location evidence="1">Cell membrane</location>
        <topology evidence="1">Multi-pass membrane protein</topology>
    </subcellularLocation>
</comment>
<dbReference type="InterPro" id="IPR036412">
    <property type="entry name" value="HAD-like_sf"/>
</dbReference>
<dbReference type="PRINTS" id="PR00119">
    <property type="entry name" value="CATATPASE"/>
</dbReference>
<comment type="caution">
    <text evidence="10">The sequence shown here is derived from an EMBL/GenBank/DDBJ whole genome shotgun (WGS) entry which is preliminary data.</text>
</comment>
<keyword evidence="2" id="KW-1003">Cell membrane</keyword>
<dbReference type="InterPro" id="IPR023299">
    <property type="entry name" value="ATPase_P-typ_cyto_dom_N"/>
</dbReference>
<keyword evidence="11" id="KW-1185">Reference proteome</keyword>
<dbReference type="PANTHER" id="PTHR43294">
    <property type="entry name" value="SODIUM/POTASSIUM-TRANSPORTING ATPASE SUBUNIT ALPHA"/>
    <property type="match status" value="1"/>
</dbReference>
<feature type="transmembrane region" description="Helical" evidence="8">
    <location>
        <begin position="249"/>
        <end position="271"/>
    </location>
</feature>
<feature type="transmembrane region" description="Helical" evidence="8">
    <location>
        <begin position="371"/>
        <end position="387"/>
    </location>
</feature>
<keyword evidence="5" id="KW-0915">Sodium</keyword>
<dbReference type="InterPro" id="IPR023214">
    <property type="entry name" value="HAD_sf"/>
</dbReference>
<organism evidence="10 11">
    <name type="scientific">Daphnia galeata</name>
    <dbReference type="NCBI Taxonomy" id="27404"/>
    <lineage>
        <taxon>Eukaryota</taxon>
        <taxon>Metazoa</taxon>
        <taxon>Ecdysozoa</taxon>
        <taxon>Arthropoda</taxon>
        <taxon>Crustacea</taxon>
        <taxon>Branchiopoda</taxon>
        <taxon>Diplostraca</taxon>
        <taxon>Cladocera</taxon>
        <taxon>Anomopoda</taxon>
        <taxon>Daphniidae</taxon>
        <taxon>Daphnia</taxon>
    </lineage>
</organism>
<evidence type="ECO:0000256" key="8">
    <source>
        <dbReference type="SAM" id="Phobius"/>
    </source>
</evidence>
<dbReference type="EMBL" id="CAKKLH010000282">
    <property type="protein sequence ID" value="CAH0108267.1"/>
    <property type="molecule type" value="Genomic_DNA"/>
</dbReference>
<dbReference type="Gene3D" id="3.40.1110.10">
    <property type="entry name" value="Calcium-transporting ATPase, cytoplasmic domain N"/>
    <property type="match status" value="1"/>
</dbReference>
<evidence type="ECO:0000256" key="5">
    <source>
        <dbReference type="ARBA" id="ARBA00023053"/>
    </source>
</evidence>
<reference evidence="10" key="1">
    <citation type="submission" date="2021-11" db="EMBL/GenBank/DDBJ databases">
        <authorList>
            <person name="Schell T."/>
        </authorList>
    </citation>
    <scope>NUCLEOTIDE SEQUENCE</scope>
    <source>
        <strain evidence="10">M5</strain>
    </source>
</reference>
<dbReference type="PRINTS" id="PR00120">
    <property type="entry name" value="HATPASE"/>
</dbReference>
<evidence type="ECO:0000256" key="7">
    <source>
        <dbReference type="ARBA" id="ARBA00023201"/>
    </source>
</evidence>
<dbReference type="Pfam" id="PF00689">
    <property type="entry name" value="Cation_ATPase_C"/>
    <property type="match status" value="1"/>
</dbReference>
<dbReference type="GO" id="GO:0016887">
    <property type="term" value="F:ATP hydrolysis activity"/>
    <property type="evidence" value="ECO:0007669"/>
    <property type="project" value="InterPro"/>
</dbReference>
<evidence type="ECO:0000256" key="3">
    <source>
        <dbReference type="ARBA" id="ARBA00022692"/>
    </source>
</evidence>
<evidence type="ECO:0000313" key="11">
    <source>
        <dbReference type="Proteomes" id="UP000789390"/>
    </source>
</evidence>
<dbReference type="GO" id="GO:0005886">
    <property type="term" value="C:plasma membrane"/>
    <property type="evidence" value="ECO:0007669"/>
    <property type="project" value="UniProtKB-SubCell"/>
</dbReference>
<dbReference type="GO" id="GO:0005524">
    <property type="term" value="F:ATP binding"/>
    <property type="evidence" value="ECO:0007669"/>
    <property type="project" value="InterPro"/>
</dbReference>
<dbReference type="GO" id="GO:0030007">
    <property type="term" value="P:intracellular potassium ion homeostasis"/>
    <property type="evidence" value="ECO:0007669"/>
    <property type="project" value="TreeGrafter"/>
</dbReference>
<dbReference type="AlphaFoldDB" id="A0A8J2WIC3"/>
<dbReference type="Gene3D" id="1.20.1110.10">
    <property type="entry name" value="Calcium-transporting ATPase, transmembrane domain"/>
    <property type="match status" value="1"/>
</dbReference>
<evidence type="ECO:0000256" key="2">
    <source>
        <dbReference type="ARBA" id="ARBA00022475"/>
    </source>
</evidence>
<evidence type="ECO:0000313" key="10">
    <source>
        <dbReference type="EMBL" id="CAH0108267.1"/>
    </source>
</evidence>
<dbReference type="GO" id="GO:0006883">
    <property type="term" value="P:intracellular sodium ion homeostasis"/>
    <property type="evidence" value="ECO:0007669"/>
    <property type="project" value="TreeGrafter"/>
</dbReference>
<dbReference type="PANTHER" id="PTHR43294:SF13">
    <property type="entry name" value="SODIUM_POTASSIUM-TRANSPORTING ATPASE SUBUNIT ALPHA"/>
    <property type="match status" value="1"/>
</dbReference>
<dbReference type="FunFam" id="1.20.1110.10:FF:000095">
    <property type="entry name" value="Sodium/potassium-transporting ATPase subunit alpha-1"/>
    <property type="match status" value="1"/>
</dbReference>
<dbReference type="InterPro" id="IPR050510">
    <property type="entry name" value="Cation_transp_ATPase_P-type"/>
</dbReference>
<keyword evidence="3 8" id="KW-0812">Transmembrane</keyword>
<dbReference type="Gene3D" id="3.40.50.1000">
    <property type="entry name" value="HAD superfamily/HAD-like"/>
    <property type="match status" value="1"/>
</dbReference>
<evidence type="ECO:0000256" key="1">
    <source>
        <dbReference type="ARBA" id="ARBA00004651"/>
    </source>
</evidence>
<dbReference type="InterPro" id="IPR006068">
    <property type="entry name" value="ATPase_P-typ_cation-transptr_C"/>
</dbReference>
<gene>
    <name evidence="10" type="ORF">DGAL_LOCUS11638</name>
</gene>
<dbReference type="SUPFAM" id="SSF56784">
    <property type="entry name" value="HAD-like"/>
    <property type="match status" value="1"/>
</dbReference>
<keyword evidence="4 8" id="KW-1133">Transmembrane helix</keyword>
<evidence type="ECO:0000256" key="4">
    <source>
        <dbReference type="ARBA" id="ARBA00022989"/>
    </source>
</evidence>
<sequence length="409" mass="46519">MELGEKGERVLGFCDFHLPLDQYSKGYKFDADEIKFPITGLRFVGLISMIDPPRAAVPDTVAKCRSARIQERVTSAVRVVISGSDLRDMSSDELDSILRHHSEIVFARTSPQQKLIIVEGCQRAGDIVAVTGDGVDDSPALKKADIGVAMGIAGSDVSKQAVDMILLDDNFDSIVTGVEEGPDIPLPLSTVTILCIDLGTDMVPAISLAYEEAESDIMKRLPRNAHTDKLVNDKLISMSYGQIGMMQPLFGFFTYFVIMAENGFWPMYLFVIRKQWDSKAINDLPDSYGQDWTYDSRKQLEYTCHTAYFISIVVVQWADLIICKTRRNSLFQQGMRNHVLTFGLFFWRQQSLSFFHTPCLDKGLRMYPPKLNWWIPAMAFSILIFFYDEIRKLILRYHPGGWLYKETYY</sequence>
<dbReference type="GO" id="GO:0036376">
    <property type="term" value="P:sodium ion export across plasma membrane"/>
    <property type="evidence" value="ECO:0007669"/>
    <property type="project" value="TreeGrafter"/>
</dbReference>
<dbReference type="InterPro" id="IPR001757">
    <property type="entry name" value="P_typ_ATPase"/>
</dbReference>
<accession>A0A8J2WIC3</accession>
<protein>
    <recommendedName>
        <fullName evidence="9">Cation-transporting P-type ATPase C-terminal domain-containing protein</fullName>
    </recommendedName>
</protein>
<evidence type="ECO:0000256" key="6">
    <source>
        <dbReference type="ARBA" id="ARBA00023136"/>
    </source>
</evidence>
<dbReference type="NCBIfam" id="TIGR01494">
    <property type="entry name" value="ATPase_P-type"/>
    <property type="match status" value="1"/>
</dbReference>